<dbReference type="Proteomes" id="UP000199647">
    <property type="component" value="Unassembled WGS sequence"/>
</dbReference>
<dbReference type="SUPFAM" id="SSF46565">
    <property type="entry name" value="Chaperone J-domain"/>
    <property type="match status" value="1"/>
</dbReference>
<dbReference type="InterPro" id="IPR007791">
    <property type="entry name" value="DjlA_N"/>
</dbReference>
<dbReference type="Pfam" id="PF05099">
    <property type="entry name" value="TerB"/>
    <property type="match status" value="1"/>
</dbReference>
<proteinExistence type="predicted"/>
<evidence type="ECO:0000313" key="3">
    <source>
        <dbReference type="Proteomes" id="UP000199647"/>
    </source>
</evidence>
<dbReference type="CDD" id="cd06257">
    <property type="entry name" value="DnaJ"/>
    <property type="match status" value="1"/>
</dbReference>
<name>A0A1H9FSF9_9HYPH</name>
<dbReference type="InterPro" id="IPR029024">
    <property type="entry name" value="TerB-like"/>
</dbReference>
<keyword evidence="3" id="KW-1185">Reference proteome</keyword>
<dbReference type="CDD" id="cd07316">
    <property type="entry name" value="terB_like_DjlA"/>
    <property type="match status" value="1"/>
</dbReference>
<reference evidence="2 3" key="1">
    <citation type="submission" date="2016-10" db="EMBL/GenBank/DDBJ databases">
        <authorList>
            <person name="de Groot N.N."/>
        </authorList>
    </citation>
    <scope>NUCLEOTIDE SEQUENCE [LARGE SCALE GENOMIC DNA]</scope>
    <source>
        <strain evidence="2 3">A52C2</strain>
    </source>
</reference>
<evidence type="ECO:0000313" key="2">
    <source>
        <dbReference type="EMBL" id="SEQ40865.1"/>
    </source>
</evidence>
<dbReference type="SUPFAM" id="SSF158682">
    <property type="entry name" value="TerB-like"/>
    <property type="match status" value="1"/>
</dbReference>
<dbReference type="InterPro" id="IPR001623">
    <property type="entry name" value="DnaJ_domain"/>
</dbReference>
<evidence type="ECO:0000259" key="1">
    <source>
        <dbReference type="PROSITE" id="PS50076"/>
    </source>
</evidence>
<feature type="domain" description="J" evidence="1">
    <location>
        <begin position="173"/>
        <end position="237"/>
    </location>
</feature>
<gene>
    <name evidence="2" type="ORF">SAMN05216548_104199</name>
</gene>
<dbReference type="InterPro" id="IPR036869">
    <property type="entry name" value="J_dom_sf"/>
</dbReference>
<accession>A0A1H9FSF9</accession>
<dbReference type="AlphaFoldDB" id="A0A1H9FSF9"/>
<dbReference type="Gene3D" id="1.10.287.110">
    <property type="entry name" value="DnaJ domain"/>
    <property type="match status" value="1"/>
</dbReference>
<dbReference type="Gene3D" id="1.10.3680.10">
    <property type="entry name" value="TerB-like"/>
    <property type="match status" value="1"/>
</dbReference>
<dbReference type="EMBL" id="FOFG01000004">
    <property type="protein sequence ID" value="SEQ40865.1"/>
    <property type="molecule type" value="Genomic_DNA"/>
</dbReference>
<protein>
    <submittedName>
        <fullName evidence="2">DnaJ like chaperone protein</fullName>
    </submittedName>
</protein>
<dbReference type="STRING" id="1855383.SAMN05216548_104199"/>
<organism evidence="2 3">
    <name type="scientific">Faunimonas pinastri</name>
    <dbReference type="NCBI Taxonomy" id="1855383"/>
    <lineage>
        <taxon>Bacteria</taxon>
        <taxon>Pseudomonadati</taxon>
        <taxon>Pseudomonadota</taxon>
        <taxon>Alphaproteobacteria</taxon>
        <taxon>Hyphomicrobiales</taxon>
        <taxon>Afifellaceae</taxon>
        <taxon>Faunimonas</taxon>
    </lineage>
</organism>
<dbReference type="SMART" id="SM00271">
    <property type="entry name" value="DnaJ"/>
    <property type="match status" value="1"/>
</dbReference>
<dbReference type="PROSITE" id="PS50076">
    <property type="entry name" value="DNAJ_2"/>
    <property type="match status" value="1"/>
</dbReference>
<sequence>MDAERTMGLLSRLGDLISGSAAAVGNAVAGMRGLVAGLSSRDTRKQVAFTIAMVALSAKMAKADGVVSPPEIDAFCRIFTIPLGEERNVSRVYNLAKSDIAGFESYARDVRELFPDDPTMLEEIVDGLFHIAKADGAVHERELAFLARVAELFGFSAEEFARISARHIGGETDPYLILGADRTWDNATLKRHYRRLVVENHPDRLVGHGLPQEFIKIATDRLAAINAAWDDVARQRKIA</sequence>